<dbReference type="Proteomes" id="UP000515369">
    <property type="component" value="Chromosome"/>
</dbReference>
<dbReference type="Gene3D" id="3.40.1190.20">
    <property type="match status" value="1"/>
</dbReference>
<evidence type="ECO:0000313" key="8">
    <source>
        <dbReference type="Proteomes" id="UP000515369"/>
    </source>
</evidence>
<dbReference type="KEGG" id="sfol:H3H32_16000"/>
<sequence length="315" mass="33840">MTNSPRPYALLSVGELLADLIGHHVSSSLLDAQDFRRYQGGSPANMATNMARLGGKVALVSCVGNDNIGKYLVRQIEESGVDTQYITADPLEPTTIVLVSRTAGTPDFVAYRHADCQLKPEQLPDSLLAQTQLFHTTCFALSQQPAQDTIIDAAKRAQAAGCQVTIDANYAPTIWPDRDQAWRVLADYFAAGALVKVSEDDAERLYGSPQTPERILSDFHQMGATTICLTLGADGSLVSYDGGAKQARIPGKKIDVVDVTGAGDAYWAGFLTAYLDGYAPGNCAHAGAALAKMKLTRQGPLPDKVDRKLIYADFE</sequence>
<dbReference type="GO" id="GO:0016301">
    <property type="term" value="F:kinase activity"/>
    <property type="evidence" value="ECO:0007669"/>
    <property type="project" value="UniProtKB-KW"/>
</dbReference>
<keyword evidence="3" id="KW-0547">Nucleotide-binding</keyword>
<evidence type="ECO:0000259" key="6">
    <source>
        <dbReference type="Pfam" id="PF00294"/>
    </source>
</evidence>
<evidence type="ECO:0000256" key="2">
    <source>
        <dbReference type="ARBA" id="ARBA00022679"/>
    </source>
</evidence>
<protein>
    <submittedName>
        <fullName evidence="7">Carbohydrate kinase</fullName>
    </submittedName>
</protein>
<dbReference type="GO" id="GO:0005524">
    <property type="term" value="F:ATP binding"/>
    <property type="evidence" value="ECO:0007669"/>
    <property type="project" value="UniProtKB-KW"/>
</dbReference>
<gene>
    <name evidence="7" type="ORF">H3H32_16000</name>
</gene>
<organism evidence="7 8">
    <name type="scientific">Spirosoma foliorum</name>
    <dbReference type="NCBI Taxonomy" id="2710596"/>
    <lineage>
        <taxon>Bacteria</taxon>
        <taxon>Pseudomonadati</taxon>
        <taxon>Bacteroidota</taxon>
        <taxon>Cytophagia</taxon>
        <taxon>Cytophagales</taxon>
        <taxon>Cytophagaceae</taxon>
        <taxon>Spirosoma</taxon>
    </lineage>
</organism>
<name>A0A7G5H582_9BACT</name>
<keyword evidence="4 7" id="KW-0418">Kinase</keyword>
<feature type="domain" description="Carbohydrate kinase PfkB" evidence="6">
    <location>
        <begin position="10"/>
        <end position="300"/>
    </location>
</feature>
<evidence type="ECO:0000256" key="1">
    <source>
        <dbReference type="ARBA" id="ARBA00010688"/>
    </source>
</evidence>
<dbReference type="PANTHER" id="PTHR43085:SF1">
    <property type="entry name" value="PSEUDOURIDINE KINASE-RELATED"/>
    <property type="match status" value="1"/>
</dbReference>
<dbReference type="InterPro" id="IPR002173">
    <property type="entry name" value="Carboh/pur_kinase_PfkB_CS"/>
</dbReference>
<dbReference type="CDD" id="cd01167">
    <property type="entry name" value="bac_FRK"/>
    <property type="match status" value="1"/>
</dbReference>
<dbReference type="InterPro" id="IPR029056">
    <property type="entry name" value="Ribokinase-like"/>
</dbReference>
<dbReference type="AlphaFoldDB" id="A0A7G5H582"/>
<dbReference type="PANTHER" id="PTHR43085">
    <property type="entry name" value="HEXOKINASE FAMILY MEMBER"/>
    <property type="match status" value="1"/>
</dbReference>
<dbReference type="InterPro" id="IPR050306">
    <property type="entry name" value="PfkB_Carbo_kinase"/>
</dbReference>
<evidence type="ECO:0000256" key="5">
    <source>
        <dbReference type="ARBA" id="ARBA00022840"/>
    </source>
</evidence>
<keyword evidence="5" id="KW-0067">ATP-binding</keyword>
<dbReference type="Pfam" id="PF00294">
    <property type="entry name" value="PfkB"/>
    <property type="match status" value="1"/>
</dbReference>
<dbReference type="PROSITE" id="PS00584">
    <property type="entry name" value="PFKB_KINASES_2"/>
    <property type="match status" value="1"/>
</dbReference>
<comment type="similarity">
    <text evidence="1">Belongs to the carbohydrate kinase PfkB family.</text>
</comment>
<evidence type="ECO:0000313" key="7">
    <source>
        <dbReference type="EMBL" id="QMW06274.1"/>
    </source>
</evidence>
<keyword evidence="8" id="KW-1185">Reference proteome</keyword>
<evidence type="ECO:0000256" key="4">
    <source>
        <dbReference type="ARBA" id="ARBA00022777"/>
    </source>
</evidence>
<dbReference type="EMBL" id="CP059732">
    <property type="protein sequence ID" value="QMW06274.1"/>
    <property type="molecule type" value="Genomic_DNA"/>
</dbReference>
<evidence type="ECO:0000256" key="3">
    <source>
        <dbReference type="ARBA" id="ARBA00022741"/>
    </source>
</evidence>
<dbReference type="PROSITE" id="PS00583">
    <property type="entry name" value="PFKB_KINASES_1"/>
    <property type="match status" value="1"/>
</dbReference>
<dbReference type="SUPFAM" id="SSF53613">
    <property type="entry name" value="Ribokinase-like"/>
    <property type="match status" value="1"/>
</dbReference>
<keyword evidence="2" id="KW-0808">Transferase</keyword>
<reference evidence="7 8" key="1">
    <citation type="submission" date="2020-07" db="EMBL/GenBank/DDBJ databases">
        <title>Spirosoma foliorum sp. nov., isolated from the leaves on the Nejang mountain Korea, Republic of.</title>
        <authorList>
            <person name="Ho H."/>
            <person name="Lee Y.-J."/>
            <person name="Nurcahyanto D.-A."/>
            <person name="Kim S.-G."/>
        </authorList>
    </citation>
    <scope>NUCLEOTIDE SEQUENCE [LARGE SCALE GENOMIC DNA]</scope>
    <source>
        <strain evidence="7 8">PL0136</strain>
    </source>
</reference>
<dbReference type="RefSeq" id="WP_182463643.1">
    <property type="nucleotide sequence ID" value="NZ_CP059732.1"/>
</dbReference>
<accession>A0A7G5H582</accession>
<dbReference type="InterPro" id="IPR011611">
    <property type="entry name" value="PfkB_dom"/>
</dbReference>
<proteinExistence type="inferred from homology"/>